<dbReference type="AlphaFoldDB" id="A0A699UN82"/>
<comment type="caution">
    <text evidence="2">The sequence shown here is derived from an EMBL/GenBank/DDBJ whole genome shotgun (WGS) entry which is preliminary data.</text>
</comment>
<evidence type="ECO:0000313" key="2">
    <source>
        <dbReference type="EMBL" id="GFD23061.1"/>
    </source>
</evidence>
<accession>A0A699UN82</accession>
<dbReference type="EMBL" id="BKCJ011342118">
    <property type="protein sequence ID" value="GFD23061.1"/>
    <property type="molecule type" value="Genomic_DNA"/>
</dbReference>
<protein>
    <submittedName>
        <fullName evidence="2">Uncharacterized protein</fullName>
    </submittedName>
</protein>
<gene>
    <name evidence="2" type="ORF">Tci_895030</name>
</gene>
<feature type="region of interest" description="Disordered" evidence="1">
    <location>
        <begin position="1"/>
        <end position="21"/>
    </location>
</feature>
<reference evidence="2" key="1">
    <citation type="journal article" date="2019" name="Sci. Rep.">
        <title>Draft genome of Tanacetum cinerariifolium, the natural source of mosquito coil.</title>
        <authorList>
            <person name="Yamashiro T."/>
            <person name="Shiraishi A."/>
            <person name="Satake H."/>
            <person name="Nakayama K."/>
        </authorList>
    </citation>
    <scope>NUCLEOTIDE SEQUENCE</scope>
</reference>
<evidence type="ECO:0000256" key="1">
    <source>
        <dbReference type="SAM" id="MobiDB-lite"/>
    </source>
</evidence>
<name>A0A699UN82_TANCI</name>
<feature type="non-terminal residue" evidence="2">
    <location>
        <position position="107"/>
    </location>
</feature>
<proteinExistence type="predicted"/>
<organism evidence="2">
    <name type="scientific">Tanacetum cinerariifolium</name>
    <name type="common">Dalmatian daisy</name>
    <name type="synonym">Chrysanthemum cinerariifolium</name>
    <dbReference type="NCBI Taxonomy" id="118510"/>
    <lineage>
        <taxon>Eukaryota</taxon>
        <taxon>Viridiplantae</taxon>
        <taxon>Streptophyta</taxon>
        <taxon>Embryophyta</taxon>
        <taxon>Tracheophyta</taxon>
        <taxon>Spermatophyta</taxon>
        <taxon>Magnoliopsida</taxon>
        <taxon>eudicotyledons</taxon>
        <taxon>Gunneridae</taxon>
        <taxon>Pentapetalae</taxon>
        <taxon>asterids</taxon>
        <taxon>campanulids</taxon>
        <taxon>Asterales</taxon>
        <taxon>Asteraceae</taxon>
        <taxon>Asteroideae</taxon>
        <taxon>Anthemideae</taxon>
        <taxon>Anthemidinae</taxon>
        <taxon>Tanacetum</taxon>
    </lineage>
</organism>
<feature type="non-terminal residue" evidence="2">
    <location>
        <position position="1"/>
    </location>
</feature>
<sequence length="107" mass="11107">LGPGPAKGAAGSGFAGSCRSGCRRCSSSVALDARQAPIKREVLAHQPGAKRYVVLPGIERAKRVLRLAISLAAHIEGRDVEASAEGRAAVLARAYPALHLNAVDRRG</sequence>
<feature type="compositionally biased region" description="Gly residues" evidence="1">
    <location>
        <begin position="1"/>
        <end position="14"/>
    </location>
</feature>